<gene>
    <name evidence="1" type="ORF">BS50DRAFT_626313</name>
</gene>
<sequence length="639" mass="70359">MEISANPARCHGMNPGPTCIHVDHIASLDSNYIDIFSVSQNLNHIHIQERTTRKLFGLKKIVPPGYEDKVSANDSSSQIIYPSIIGSTNLPLLINSFISANFPAIAAYIFFSKPTTDVGRGFKLQIDEAVISPENVECIAGDLSLSKHSNSRVTARSTILLRKGALIGRLLWKVLSSSVRLSWTNLEIHLLLHIDLKQNCRFPIELETLKCSIEGYELDCKALSALKPILRGLPRLIVSGASPDRIAFAMNETFNSGLVSFINSELAKNLPSIKAFSPRNDLPVPSKGIRQPLLPNAIPANLDSWMSHPKIQRLPLTSITLPGTHDSAAYDLSPTLSQIAFEDTSFLWSLRPTPALPNGIFPISSSTPLHLGPALYKFAMNTLIPSIAQSQGLPIRAQLESGIRWLDLRVYFDTNAQAFYTQHALRGPSLTDILEQVSSFFAAHAESRELIVARLAHSNLATQPPCRVGELCELITRILHPRHIFCPASVNEGARFDIGRLAHIPLSEITGEGSKIMFVSADPEVWFPVERKAVLNVACDVSKVQLATFPRKGDVVRNVCGALSGSPSFLLKEYASVQNERIAEELGWVKERPQVVALDWAGARAVETIVRFNFEERALEKSTGECGVPSKKVRKQVII</sequence>
<dbReference type="InterPro" id="IPR017946">
    <property type="entry name" value="PLC-like_Pdiesterase_TIM-brl"/>
</dbReference>
<dbReference type="GO" id="GO:0008081">
    <property type="term" value="F:phosphoric diester hydrolase activity"/>
    <property type="evidence" value="ECO:0007669"/>
    <property type="project" value="InterPro"/>
</dbReference>
<name>A0A2T2N3P9_CORCC</name>
<accession>A0A2T2N3P9</accession>
<proteinExistence type="predicted"/>
<dbReference type="GO" id="GO:0006629">
    <property type="term" value="P:lipid metabolic process"/>
    <property type="evidence" value="ECO:0007669"/>
    <property type="project" value="InterPro"/>
</dbReference>
<evidence type="ECO:0000313" key="1">
    <source>
        <dbReference type="EMBL" id="PSN60024.1"/>
    </source>
</evidence>
<dbReference type="PANTHER" id="PTHR13593">
    <property type="match status" value="1"/>
</dbReference>
<dbReference type="InterPro" id="IPR051057">
    <property type="entry name" value="PI-PLC_domain"/>
</dbReference>
<dbReference type="SUPFAM" id="SSF51695">
    <property type="entry name" value="PLC-like phosphodiesterases"/>
    <property type="match status" value="1"/>
</dbReference>
<reference evidence="1 2" key="1">
    <citation type="journal article" date="2018" name="Front. Microbiol.">
        <title>Genome-Wide Analysis of Corynespora cassiicola Leaf Fall Disease Putative Effectors.</title>
        <authorList>
            <person name="Lopez D."/>
            <person name="Ribeiro S."/>
            <person name="Label P."/>
            <person name="Fumanal B."/>
            <person name="Venisse J.S."/>
            <person name="Kohler A."/>
            <person name="de Oliveira R.R."/>
            <person name="Labutti K."/>
            <person name="Lipzen A."/>
            <person name="Lail K."/>
            <person name="Bauer D."/>
            <person name="Ohm R.A."/>
            <person name="Barry K.W."/>
            <person name="Spatafora J."/>
            <person name="Grigoriev I.V."/>
            <person name="Martin F.M."/>
            <person name="Pujade-Renaud V."/>
        </authorList>
    </citation>
    <scope>NUCLEOTIDE SEQUENCE [LARGE SCALE GENOMIC DNA]</scope>
    <source>
        <strain evidence="1 2">Philippines</strain>
    </source>
</reference>
<organism evidence="1 2">
    <name type="scientific">Corynespora cassiicola Philippines</name>
    <dbReference type="NCBI Taxonomy" id="1448308"/>
    <lineage>
        <taxon>Eukaryota</taxon>
        <taxon>Fungi</taxon>
        <taxon>Dikarya</taxon>
        <taxon>Ascomycota</taxon>
        <taxon>Pezizomycotina</taxon>
        <taxon>Dothideomycetes</taxon>
        <taxon>Pleosporomycetidae</taxon>
        <taxon>Pleosporales</taxon>
        <taxon>Corynesporascaceae</taxon>
        <taxon>Corynespora</taxon>
    </lineage>
</organism>
<dbReference type="Proteomes" id="UP000240883">
    <property type="component" value="Unassembled WGS sequence"/>
</dbReference>
<dbReference type="PANTHER" id="PTHR13593:SF113">
    <property type="entry name" value="SI:DKEY-266F7.9"/>
    <property type="match status" value="1"/>
</dbReference>
<dbReference type="OrthoDB" id="1046782at2759"/>
<dbReference type="EMBL" id="KZ678151">
    <property type="protein sequence ID" value="PSN60024.1"/>
    <property type="molecule type" value="Genomic_DNA"/>
</dbReference>
<evidence type="ECO:0000313" key="2">
    <source>
        <dbReference type="Proteomes" id="UP000240883"/>
    </source>
</evidence>
<protein>
    <submittedName>
        <fullName evidence="1">PLC-like phosphodiesterase</fullName>
    </submittedName>
</protein>
<dbReference type="Gene3D" id="3.20.20.190">
    <property type="entry name" value="Phosphatidylinositol (PI) phosphodiesterase"/>
    <property type="match status" value="1"/>
</dbReference>
<keyword evidence="2" id="KW-1185">Reference proteome</keyword>
<dbReference type="AlphaFoldDB" id="A0A2T2N3P9"/>